<evidence type="ECO:0000256" key="2">
    <source>
        <dbReference type="ARBA" id="ARBA00005988"/>
    </source>
</evidence>
<comment type="caution">
    <text evidence="15">The sequence shown here is derived from an EMBL/GenBank/DDBJ whole genome shotgun (WGS) entry which is preliminary data.</text>
</comment>
<dbReference type="PANTHER" id="PTHR11705:SF91">
    <property type="entry name" value="FI01817P-RELATED"/>
    <property type="match status" value="1"/>
</dbReference>
<keyword evidence="9" id="KW-0482">Metalloprotease</keyword>
<dbReference type="PRINTS" id="PR00765">
    <property type="entry name" value="CRBOXYPTASEA"/>
</dbReference>
<dbReference type="SUPFAM" id="SSF54897">
    <property type="entry name" value="Protease propeptides/inhibitors"/>
    <property type="match status" value="1"/>
</dbReference>
<gene>
    <name evidence="15" type="ORF">RDWZM_002089</name>
</gene>
<feature type="chain" id="PRO_5040263808" description="Zinc carboxypeptidase A 1" evidence="13">
    <location>
        <begin position="22"/>
        <end position="438"/>
    </location>
</feature>
<dbReference type="PROSITE" id="PS00132">
    <property type="entry name" value="CARBOXYPEPT_ZN_1"/>
    <property type="match status" value="1"/>
</dbReference>
<dbReference type="InterPro" id="IPR000834">
    <property type="entry name" value="Peptidase_M14"/>
</dbReference>
<organism evidence="15 16">
    <name type="scientific">Blomia tropicalis</name>
    <name type="common">Mite</name>
    <dbReference type="NCBI Taxonomy" id="40697"/>
    <lineage>
        <taxon>Eukaryota</taxon>
        <taxon>Metazoa</taxon>
        <taxon>Ecdysozoa</taxon>
        <taxon>Arthropoda</taxon>
        <taxon>Chelicerata</taxon>
        <taxon>Arachnida</taxon>
        <taxon>Acari</taxon>
        <taxon>Acariformes</taxon>
        <taxon>Sarcoptiformes</taxon>
        <taxon>Astigmata</taxon>
        <taxon>Glycyphagoidea</taxon>
        <taxon>Echimyopodidae</taxon>
        <taxon>Blomia</taxon>
    </lineage>
</organism>
<evidence type="ECO:0000256" key="10">
    <source>
        <dbReference type="ARBA" id="ARBA00023157"/>
    </source>
</evidence>
<dbReference type="GO" id="GO:0005615">
    <property type="term" value="C:extracellular space"/>
    <property type="evidence" value="ECO:0007669"/>
    <property type="project" value="TreeGrafter"/>
</dbReference>
<feature type="active site" description="Proton donor/acceptor" evidence="12">
    <location>
        <position position="400"/>
    </location>
</feature>
<dbReference type="Gene3D" id="3.30.70.340">
    <property type="entry name" value="Metallocarboxypeptidase-like"/>
    <property type="match status" value="1"/>
</dbReference>
<dbReference type="InterPro" id="IPR003146">
    <property type="entry name" value="M14A_act_pep"/>
</dbReference>
<name>A0A9Q0MD64_BLOTA</name>
<protein>
    <recommendedName>
        <fullName evidence="11">Zinc carboxypeptidase A 1</fullName>
    </recommendedName>
</protein>
<reference evidence="15" key="1">
    <citation type="submission" date="2022-12" db="EMBL/GenBank/DDBJ databases">
        <title>Genome assemblies of Blomia tropicalis.</title>
        <authorList>
            <person name="Cui Y."/>
        </authorList>
    </citation>
    <scope>NUCLEOTIDE SEQUENCE</scope>
    <source>
        <tissue evidence="15">Adult mites</tissue>
    </source>
</reference>
<dbReference type="GO" id="GO:0006508">
    <property type="term" value="P:proteolysis"/>
    <property type="evidence" value="ECO:0007669"/>
    <property type="project" value="UniProtKB-KW"/>
</dbReference>
<comment type="similarity">
    <text evidence="2 12">Belongs to the peptidase M14 family.</text>
</comment>
<evidence type="ECO:0000256" key="8">
    <source>
        <dbReference type="ARBA" id="ARBA00022833"/>
    </source>
</evidence>
<evidence type="ECO:0000256" key="12">
    <source>
        <dbReference type="PROSITE-ProRule" id="PRU01379"/>
    </source>
</evidence>
<proteinExistence type="inferred from homology"/>
<evidence type="ECO:0000256" key="1">
    <source>
        <dbReference type="ARBA" id="ARBA00001947"/>
    </source>
</evidence>
<dbReference type="FunFam" id="3.30.70.340:FF:000002">
    <property type="entry name" value="Carboxypeptidase A"/>
    <property type="match status" value="1"/>
</dbReference>
<keyword evidence="10" id="KW-1015">Disulfide bond</keyword>
<keyword evidence="8" id="KW-0862">Zinc</keyword>
<evidence type="ECO:0000259" key="14">
    <source>
        <dbReference type="PROSITE" id="PS52035"/>
    </source>
</evidence>
<evidence type="ECO:0000256" key="11">
    <source>
        <dbReference type="ARBA" id="ARBA00069039"/>
    </source>
</evidence>
<keyword evidence="4" id="KW-0645">Protease</keyword>
<accession>A0A9Q0MD64</accession>
<evidence type="ECO:0000256" key="3">
    <source>
        <dbReference type="ARBA" id="ARBA00022645"/>
    </source>
</evidence>
<feature type="signal peptide" evidence="13">
    <location>
        <begin position="1"/>
        <end position="21"/>
    </location>
</feature>
<evidence type="ECO:0000256" key="13">
    <source>
        <dbReference type="SAM" id="SignalP"/>
    </source>
</evidence>
<evidence type="ECO:0000256" key="7">
    <source>
        <dbReference type="ARBA" id="ARBA00022801"/>
    </source>
</evidence>
<comment type="cofactor">
    <cofactor evidence="1">
        <name>Zn(2+)</name>
        <dbReference type="ChEBI" id="CHEBI:29105"/>
    </cofactor>
</comment>
<keyword evidence="6 13" id="KW-0732">Signal</keyword>
<keyword evidence="5" id="KW-0479">Metal-binding</keyword>
<dbReference type="InterPro" id="IPR057246">
    <property type="entry name" value="CARBOXYPEPT_ZN_1"/>
</dbReference>
<dbReference type="AlphaFoldDB" id="A0A9Q0MD64"/>
<sequence>MFKLTLATFAILLVVVASVSATIQHYYDHSVYRVRPSNVMQLSMLQKLVEDGDVDFWREPDQINRFADVMLRPDNKDKILKFFDDNLIAYNLIISDVEKIIERERNEQLAVDEQLKTRADARPHNEAVAGFWKKYQNFNSHANFVAKLAEQNPEIVQKVQFGSSHEKRPLVAALIGEKPNSSKKAIWIEGGIHAREWISPATVTYFAQQLVNLYNEKDPTVQDLLKYYDFYIVPVLNADGYEYSHTNDRLWRKTRRPSTSKPTCIGADPNRNFGYQWGGTGASTNPCSETYRGDSAFSEPETRAESDYILKNLKGRLASFIAVHSYGQYWLYPWGWTSAVTKDDAKLNKVAKAAVAALNKVSMSTKFTIGTSTNVLYAAAGGSDDWAYGSANCTYSYTVELRDTGYYGFQLPASLILPTATETTAAFLELASSIKSAK</sequence>
<dbReference type="FunFam" id="3.40.630.10:FF:000001">
    <property type="entry name" value="Carboxypeptidase B"/>
    <property type="match status" value="1"/>
</dbReference>
<dbReference type="Gene3D" id="3.40.630.10">
    <property type="entry name" value="Zn peptidases"/>
    <property type="match status" value="1"/>
</dbReference>
<dbReference type="Pfam" id="PF00246">
    <property type="entry name" value="Peptidase_M14"/>
    <property type="match status" value="1"/>
</dbReference>
<dbReference type="SUPFAM" id="SSF53187">
    <property type="entry name" value="Zn-dependent exopeptidases"/>
    <property type="match status" value="1"/>
</dbReference>
<evidence type="ECO:0000313" key="15">
    <source>
        <dbReference type="EMBL" id="KAJ6223544.1"/>
    </source>
</evidence>
<dbReference type="EMBL" id="JAPWDV010000001">
    <property type="protein sequence ID" value="KAJ6223544.1"/>
    <property type="molecule type" value="Genomic_DNA"/>
</dbReference>
<dbReference type="GO" id="GO:0004181">
    <property type="term" value="F:metallocarboxypeptidase activity"/>
    <property type="evidence" value="ECO:0007669"/>
    <property type="project" value="InterPro"/>
</dbReference>
<dbReference type="SMART" id="SM00631">
    <property type="entry name" value="Zn_pept"/>
    <property type="match status" value="1"/>
</dbReference>
<evidence type="ECO:0000256" key="4">
    <source>
        <dbReference type="ARBA" id="ARBA00022670"/>
    </source>
</evidence>
<dbReference type="Proteomes" id="UP001142055">
    <property type="component" value="Chromosome 1"/>
</dbReference>
<evidence type="ECO:0000256" key="9">
    <source>
        <dbReference type="ARBA" id="ARBA00023049"/>
    </source>
</evidence>
<dbReference type="Pfam" id="PF02244">
    <property type="entry name" value="Propep_M14"/>
    <property type="match status" value="1"/>
</dbReference>
<keyword evidence="7" id="KW-0378">Hydrolase</keyword>
<evidence type="ECO:0000313" key="16">
    <source>
        <dbReference type="Proteomes" id="UP001142055"/>
    </source>
</evidence>
<dbReference type="CDD" id="cd03860">
    <property type="entry name" value="M14_CP_A-B_like"/>
    <property type="match status" value="1"/>
</dbReference>
<feature type="domain" description="Peptidase M14" evidence="14">
    <location>
        <begin position="134"/>
        <end position="434"/>
    </location>
</feature>
<evidence type="ECO:0000256" key="6">
    <source>
        <dbReference type="ARBA" id="ARBA00022729"/>
    </source>
</evidence>
<keyword evidence="16" id="KW-1185">Reference proteome</keyword>
<dbReference type="PROSITE" id="PS52035">
    <property type="entry name" value="PEPTIDASE_M14"/>
    <property type="match status" value="1"/>
</dbReference>
<keyword evidence="3" id="KW-0121">Carboxypeptidase</keyword>
<dbReference type="OMA" id="PCEEAYA"/>
<evidence type="ECO:0000256" key="5">
    <source>
        <dbReference type="ARBA" id="ARBA00022723"/>
    </source>
</evidence>
<dbReference type="InterPro" id="IPR036990">
    <property type="entry name" value="M14A-like_propep"/>
</dbReference>
<dbReference type="PANTHER" id="PTHR11705">
    <property type="entry name" value="PROTEASE FAMILY M14 CARBOXYPEPTIDASE A,B"/>
    <property type="match status" value="1"/>
</dbReference>
<dbReference type="GO" id="GO:0008270">
    <property type="term" value="F:zinc ion binding"/>
    <property type="evidence" value="ECO:0007669"/>
    <property type="project" value="InterPro"/>
</dbReference>